<proteinExistence type="predicted"/>
<dbReference type="EMBL" id="HACG01001169">
    <property type="protein sequence ID" value="CEK48034.1"/>
    <property type="molecule type" value="Transcribed_RNA"/>
</dbReference>
<dbReference type="AlphaFoldDB" id="A0A0B6XVV4"/>
<organism evidence="1">
    <name type="scientific">Arion vulgaris</name>
    <dbReference type="NCBI Taxonomy" id="1028688"/>
    <lineage>
        <taxon>Eukaryota</taxon>
        <taxon>Metazoa</taxon>
        <taxon>Spiralia</taxon>
        <taxon>Lophotrochozoa</taxon>
        <taxon>Mollusca</taxon>
        <taxon>Gastropoda</taxon>
        <taxon>Heterobranchia</taxon>
        <taxon>Euthyneura</taxon>
        <taxon>Panpulmonata</taxon>
        <taxon>Eupulmonata</taxon>
        <taxon>Stylommatophora</taxon>
        <taxon>Helicina</taxon>
        <taxon>Arionoidea</taxon>
        <taxon>Arionidae</taxon>
        <taxon>Arion</taxon>
    </lineage>
</organism>
<reference evidence="1" key="1">
    <citation type="submission" date="2014-12" db="EMBL/GenBank/DDBJ databases">
        <title>Insight into the proteome of Arion vulgaris.</title>
        <authorList>
            <person name="Aradska J."/>
            <person name="Bulat T."/>
            <person name="Smidak R."/>
            <person name="Sarate P."/>
            <person name="Gangsoo J."/>
            <person name="Sialana F."/>
            <person name="Bilban M."/>
            <person name="Lubec G."/>
        </authorList>
    </citation>
    <scope>NUCLEOTIDE SEQUENCE</scope>
    <source>
        <tissue evidence="1">Skin</tissue>
    </source>
</reference>
<name>A0A0B6XVV4_9EUPU</name>
<sequence length="106" mass="12712">MLALDKKNRHIYRKVMFVLKVSGKEKQEDHKLQSISTKLFSVQAVLKEILAKEYNTLYKNDMEKRCTDIPCSLHEWSEQQNILVKILLYFYRGVRLGYRFIQVMKL</sequence>
<gene>
    <name evidence="1" type="primary">ORF2945</name>
</gene>
<evidence type="ECO:0000313" key="1">
    <source>
        <dbReference type="EMBL" id="CEK48034.1"/>
    </source>
</evidence>
<protein>
    <submittedName>
        <fullName evidence="1">Uncharacterized protein</fullName>
    </submittedName>
</protein>
<accession>A0A0B6XVV4</accession>